<organism evidence="3 4">
    <name type="scientific">Flexivirga caeni</name>
    <dbReference type="NCBI Taxonomy" id="2294115"/>
    <lineage>
        <taxon>Bacteria</taxon>
        <taxon>Bacillati</taxon>
        <taxon>Actinomycetota</taxon>
        <taxon>Actinomycetes</taxon>
        <taxon>Micrococcales</taxon>
        <taxon>Dermacoccaceae</taxon>
        <taxon>Flexivirga</taxon>
    </lineage>
</organism>
<dbReference type="PANTHER" id="PTHR46553:SF3">
    <property type="entry name" value="ADENINE NUCLEOTIDE ALPHA HYDROLASES-LIKE SUPERFAMILY PROTEIN"/>
    <property type="match status" value="1"/>
</dbReference>
<comment type="similarity">
    <text evidence="1">Belongs to the universal stress protein A family.</text>
</comment>
<name>A0A3M9M4J9_9MICO</name>
<protein>
    <submittedName>
        <fullName evidence="3">Universal stress protein</fullName>
    </submittedName>
</protein>
<evidence type="ECO:0000259" key="2">
    <source>
        <dbReference type="Pfam" id="PF00582"/>
    </source>
</evidence>
<gene>
    <name evidence="3" type="ORF">EFY87_16665</name>
</gene>
<feature type="domain" description="UspA" evidence="2">
    <location>
        <begin position="10"/>
        <end position="136"/>
    </location>
</feature>
<evidence type="ECO:0000256" key="1">
    <source>
        <dbReference type="ARBA" id="ARBA00008791"/>
    </source>
</evidence>
<dbReference type="PANTHER" id="PTHR46553">
    <property type="entry name" value="ADENINE NUCLEOTIDE ALPHA HYDROLASES-LIKE SUPERFAMILY PROTEIN"/>
    <property type="match status" value="1"/>
</dbReference>
<dbReference type="InterPro" id="IPR006015">
    <property type="entry name" value="Universal_stress_UspA"/>
</dbReference>
<dbReference type="EMBL" id="RJJQ01000020">
    <property type="protein sequence ID" value="RNI19468.1"/>
    <property type="molecule type" value="Genomic_DNA"/>
</dbReference>
<comment type="caution">
    <text evidence="3">The sequence shown here is derived from an EMBL/GenBank/DDBJ whole genome shotgun (WGS) entry which is preliminary data.</text>
</comment>
<evidence type="ECO:0000313" key="3">
    <source>
        <dbReference type="EMBL" id="RNI19468.1"/>
    </source>
</evidence>
<reference evidence="3 4" key="1">
    <citation type="submission" date="2018-11" db="EMBL/GenBank/DDBJ databases">
        <title>Draft genome of Simplicispira Flexivirga sp. BO-16.</title>
        <authorList>
            <person name="Im W.T."/>
        </authorList>
    </citation>
    <scope>NUCLEOTIDE SEQUENCE [LARGE SCALE GENOMIC DNA]</scope>
    <source>
        <strain evidence="3 4">BO-16</strain>
    </source>
</reference>
<feature type="domain" description="UspA" evidence="2">
    <location>
        <begin position="147"/>
        <end position="283"/>
    </location>
</feature>
<accession>A0A3M9M4J9</accession>
<dbReference type="AlphaFoldDB" id="A0A3M9M4J9"/>
<evidence type="ECO:0000313" key="4">
    <source>
        <dbReference type="Proteomes" id="UP000271678"/>
    </source>
</evidence>
<dbReference type="PRINTS" id="PR01438">
    <property type="entry name" value="UNVRSLSTRESS"/>
</dbReference>
<keyword evidence="4" id="KW-1185">Reference proteome</keyword>
<dbReference type="Pfam" id="PF00582">
    <property type="entry name" value="Usp"/>
    <property type="match status" value="2"/>
</dbReference>
<proteinExistence type="inferred from homology"/>
<dbReference type="RefSeq" id="WP_148043382.1">
    <property type="nucleotide sequence ID" value="NZ_RJJQ01000020.1"/>
</dbReference>
<dbReference type="Gene3D" id="3.40.50.620">
    <property type="entry name" value="HUPs"/>
    <property type="match status" value="2"/>
</dbReference>
<dbReference type="InterPro" id="IPR006016">
    <property type="entry name" value="UspA"/>
</dbReference>
<dbReference type="SUPFAM" id="SSF52402">
    <property type="entry name" value="Adenine nucleotide alpha hydrolases-like"/>
    <property type="match status" value="2"/>
</dbReference>
<sequence>MTRHVLPGSVVVGVDGSAQGWHALRWAAVRAEQQGRPLHIMHAGDADSAYGPAFDDGPMDNVCDEALGIVTHHHPRLAISWSQPAGPPVPIFVEASEVADELVLGTRGVGAVRGAVLGSVATQVSAAAHCPVLIARDAVTERQLAGPVVVGVDDRPDGIAALDFAFAEAARGMLPLVAVLSWRVERWDFAAGIPLPGANLEAAGRDHRARLDAALAGPVAQHPEVPVVPLVVCAPATPELVERSAQASLLVVGTRGHRAVASLVLGSVSQGVLRRAQCPVAVVAYGARNGSAVAGGRARM</sequence>
<dbReference type="InterPro" id="IPR014729">
    <property type="entry name" value="Rossmann-like_a/b/a_fold"/>
</dbReference>
<dbReference type="Proteomes" id="UP000271678">
    <property type="component" value="Unassembled WGS sequence"/>
</dbReference>
<dbReference type="OrthoDB" id="6174426at2"/>